<gene>
    <name evidence="1" type="ORF">PbJCM13498_25230</name>
</gene>
<dbReference type="SUPFAM" id="SSF103247">
    <property type="entry name" value="TT1751-like"/>
    <property type="match status" value="1"/>
</dbReference>
<protein>
    <recommendedName>
        <fullName evidence="3">DUF302 domain-containing protein</fullName>
    </recommendedName>
</protein>
<dbReference type="AlphaFoldDB" id="A0A5M4B0I4"/>
<evidence type="ECO:0000313" key="1">
    <source>
        <dbReference type="EMBL" id="GET33660.1"/>
    </source>
</evidence>
<accession>A0A5M4B0I4</accession>
<evidence type="ECO:0000313" key="2">
    <source>
        <dbReference type="Proteomes" id="UP000391834"/>
    </source>
</evidence>
<reference evidence="1 2" key="1">
    <citation type="submission" date="2019-10" db="EMBL/GenBank/DDBJ databases">
        <title>Prolixibacter strains distinguished by the presence of nitrate reductase genes were adept at nitrate-dependent anaerobic corrosion of metallic iron and carbon steel.</title>
        <authorList>
            <person name="Iino T."/>
            <person name="Shono N."/>
            <person name="Ito K."/>
            <person name="Nakamura R."/>
            <person name="Sueoka K."/>
            <person name="Harayama S."/>
            <person name="Ohkuma M."/>
        </authorList>
    </citation>
    <scope>NUCLEOTIDE SEQUENCE [LARGE SCALE GENOMIC DNA]</scope>
    <source>
        <strain evidence="1 2">JCM 13498</strain>
    </source>
</reference>
<evidence type="ECO:0008006" key="3">
    <source>
        <dbReference type="Google" id="ProtNLM"/>
    </source>
</evidence>
<dbReference type="Gene3D" id="3.30.310.70">
    <property type="entry name" value="TT1751-like domain"/>
    <property type="match status" value="1"/>
</dbReference>
<name>A0A5M4B0I4_9BACT</name>
<keyword evidence="2" id="KW-1185">Reference proteome</keyword>
<comment type="caution">
    <text evidence="1">The sequence shown here is derived from an EMBL/GenBank/DDBJ whole genome shotgun (WGS) entry which is preliminary data.</text>
</comment>
<dbReference type="OrthoDB" id="9814711at2"/>
<dbReference type="Proteomes" id="UP000391834">
    <property type="component" value="Unassembled WGS sequence"/>
</dbReference>
<dbReference type="InterPro" id="IPR035923">
    <property type="entry name" value="TT1751-like_sf"/>
</dbReference>
<proteinExistence type="predicted"/>
<dbReference type="EMBL" id="BLAX01000001">
    <property type="protein sequence ID" value="GET33660.1"/>
    <property type="molecule type" value="Genomic_DNA"/>
</dbReference>
<organism evidence="1 2">
    <name type="scientific">Prolixibacter bellariivorans</name>
    <dbReference type="NCBI Taxonomy" id="314319"/>
    <lineage>
        <taxon>Bacteria</taxon>
        <taxon>Pseudomonadati</taxon>
        <taxon>Bacteroidota</taxon>
        <taxon>Bacteroidia</taxon>
        <taxon>Marinilabiliales</taxon>
        <taxon>Prolixibacteraceae</taxon>
        <taxon>Prolixibacter</taxon>
    </lineage>
</organism>
<sequence>MRITGIILLTFLSFQWAVAQNLKPYILGVESTESVADLKGKVASNLEENGIQIVGQYEPAADANRWLIVVTSPELQKAVETVGGLTGFASTLRVAITKEDGKTLVTYTNPVYWGNAYFRDDYDKVASDYAALTAHLENAMKATGTFVGKPFGSEKGLAIKNLRKYHYMMGMPRFDDTVELGEFDNYQTALNKVNSSVNKGVPNVKEVYKVTIPGKDLTLYGFALSGEDGESDFLPTIDISQPKHTAFLPYEVLVDGNKVLMLHGRYRIAIAFPDLTMGTFTKIMSTPGNIKDMLEQLTK</sequence>
<dbReference type="RefSeq" id="WP_025864215.1">
    <property type="nucleotide sequence ID" value="NZ_BLAX01000001.1"/>
</dbReference>